<dbReference type="NCBIfam" id="TIGR02532">
    <property type="entry name" value="IV_pilin_GFxxxE"/>
    <property type="match status" value="1"/>
</dbReference>
<feature type="transmembrane region" description="Helical" evidence="1">
    <location>
        <begin position="90"/>
        <end position="111"/>
    </location>
</feature>
<dbReference type="InterPro" id="IPR012902">
    <property type="entry name" value="N_methyl_site"/>
</dbReference>
<keyword evidence="1" id="KW-0812">Transmembrane</keyword>
<keyword evidence="1" id="KW-1133">Transmembrane helix</keyword>
<name>A0A250DTR6_9BURK</name>
<keyword evidence="1" id="KW-0472">Membrane</keyword>
<sequence length="447" mass="47164">MTAPAAPPKLDAANGRAKSAAACLVGPVQSRSMRPLAMSPSPSAGRCRVVKHISTSPTPPSPRLRTEMRTIHQSPVAKCPSQRGFTLVELMVGLVLGLLTVLVISQVLALAEGKKRSITMGSDAQVNGALSLFTLQRDVQMAGYGAAASPDALGCSVTGKYDAGGASFVFPLAPVVITNGTSTDTDAPDTITVLQGQTTNFSVPMVLKEEHPQSSNYFEVASSLGAAVGNMMIVVPKLQGSGVGCTLFSVTNDTTSPATTLGPTRVPHAATAASKWNQNSIFPASGYMSGSYLLNMGSMVYRSYSISSAHSLQMVERSPVNGALTDPPLELYPQIVNLQALYGKDTNGDGVVDTYDNVTPTTNAGWLQVLAIRIAVVARSNQYEKEIVTASAPQWDVGANATIAGTTTCHGTSKCIALRVSQVAEWQHYRFKVYDTIVPLRNVLWNS</sequence>
<organism evidence="2 3">
    <name type="scientific">Variovorax boronicumulans</name>
    <dbReference type="NCBI Taxonomy" id="436515"/>
    <lineage>
        <taxon>Bacteria</taxon>
        <taxon>Pseudomonadati</taxon>
        <taxon>Pseudomonadota</taxon>
        <taxon>Betaproteobacteria</taxon>
        <taxon>Burkholderiales</taxon>
        <taxon>Comamonadaceae</taxon>
        <taxon>Variovorax</taxon>
    </lineage>
</organism>
<dbReference type="Pfam" id="PF16074">
    <property type="entry name" value="PilW"/>
    <property type="match status" value="1"/>
</dbReference>
<dbReference type="KEGG" id="vbo:CKY39_32410"/>
<gene>
    <name evidence="2" type="ORF">CKY39_32410</name>
</gene>
<evidence type="ECO:0000313" key="2">
    <source>
        <dbReference type="EMBL" id="ATA57409.1"/>
    </source>
</evidence>
<reference evidence="2 3" key="1">
    <citation type="submission" date="2017-09" db="EMBL/GenBank/DDBJ databases">
        <title>The diverse metabolic capabilities of V. boronicumulans make it an excellent choice for continued studies on novel biodegradation.</title>
        <authorList>
            <person name="Sun S."/>
        </authorList>
    </citation>
    <scope>NUCLEOTIDE SEQUENCE [LARGE SCALE GENOMIC DNA]</scope>
    <source>
        <strain evidence="2 3">J1</strain>
    </source>
</reference>
<dbReference type="GO" id="GO:0043683">
    <property type="term" value="P:type IV pilus assembly"/>
    <property type="evidence" value="ECO:0007669"/>
    <property type="project" value="InterPro"/>
</dbReference>
<evidence type="ECO:0000313" key="3">
    <source>
        <dbReference type="Proteomes" id="UP000217154"/>
    </source>
</evidence>
<accession>A0A250DTR6</accession>
<dbReference type="EMBL" id="CP023284">
    <property type="protein sequence ID" value="ATA57409.1"/>
    <property type="molecule type" value="Genomic_DNA"/>
</dbReference>
<dbReference type="AlphaFoldDB" id="A0A250DTR6"/>
<dbReference type="InterPro" id="IPR032092">
    <property type="entry name" value="PilW"/>
</dbReference>
<protein>
    <submittedName>
        <fullName evidence="2">Pilus assembly protein PilW</fullName>
    </submittedName>
</protein>
<dbReference type="PROSITE" id="PS00409">
    <property type="entry name" value="PROKAR_NTER_METHYL"/>
    <property type="match status" value="1"/>
</dbReference>
<proteinExistence type="predicted"/>
<dbReference type="Pfam" id="PF07963">
    <property type="entry name" value="N_methyl"/>
    <property type="match status" value="1"/>
</dbReference>
<evidence type="ECO:0000256" key="1">
    <source>
        <dbReference type="SAM" id="Phobius"/>
    </source>
</evidence>
<dbReference type="Proteomes" id="UP000217154">
    <property type="component" value="Chromosome"/>
</dbReference>